<accession>A0A0N5CDD1</accession>
<dbReference type="AlphaFoldDB" id="A0A0N5CDD1"/>
<dbReference type="GO" id="GO:0005634">
    <property type="term" value="C:nucleus"/>
    <property type="evidence" value="ECO:0007669"/>
    <property type="project" value="UniProtKB-SubCell"/>
</dbReference>
<evidence type="ECO:0000256" key="1">
    <source>
        <dbReference type="ARBA" id="ARBA00004123"/>
    </source>
</evidence>
<dbReference type="GO" id="GO:0008541">
    <property type="term" value="C:proteasome regulatory particle, lid subcomplex"/>
    <property type="evidence" value="ECO:0007669"/>
    <property type="project" value="TreeGrafter"/>
</dbReference>
<dbReference type="GO" id="GO:0070628">
    <property type="term" value="F:proteasome binding"/>
    <property type="evidence" value="ECO:0007669"/>
    <property type="project" value="TreeGrafter"/>
</dbReference>
<reference evidence="9" key="1">
    <citation type="submission" date="2017-02" db="UniProtKB">
        <authorList>
            <consortium name="WormBaseParasite"/>
        </authorList>
    </citation>
    <scope>IDENTIFICATION</scope>
</reference>
<evidence type="ECO:0000313" key="8">
    <source>
        <dbReference type="Proteomes" id="UP000046392"/>
    </source>
</evidence>
<dbReference type="PANTHER" id="PTHR12225">
    <property type="entry name" value="ADHESION REGULATING MOLECULE 1 110 KDA CELL MEMBRANE GLYCOPROTEIN"/>
    <property type="match status" value="1"/>
</dbReference>
<dbReference type="GO" id="GO:0005737">
    <property type="term" value="C:cytoplasm"/>
    <property type="evidence" value="ECO:0007669"/>
    <property type="project" value="UniProtKB-SubCell"/>
</dbReference>
<dbReference type="WBParaSite" id="SPAL_0001587600.1">
    <property type="protein sequence ID" value="SPAL_0001587600.1"/>
    <property type="gene ID" value="SPAL_0001587600"/>
</dbReference>
<dbReference type="Gene3D" id="2.30.29.70">
    <property type="entry name" value="Proteasomal ubiquitin receptor Rpn13/ADRM1"/>
    <property type="match status" value="1"/>
</dbReference>
<evidence type="ECO:0000256" key="2">
    <source>
        <dbReference type="ARBA" id="ARBA00004496"/>
    </source>
</evidence>
<dbReference type="InterPro" id="IPR038633">
    <property type="entry name" value="Rpn13/ADRM1_Pru_sf"/>
</dbReference>
<keyword evidence="8" id="KW-1185">Reference proteome</keyword>
<proteinExistence type="predicted"/>
<dbReference type="Proteomes" id="UP000046392">
    <property type="component" value="Unplaced"/>
</dbReference>
<keyword evidence="4" id="KW-0647">Proteasome</keyword>
<feature type="domain" description="Pru" evidence="7">
    <location>
        <begin position="59"/>
        <end position="179"/>
    </location>
</feature>
<feature type="region of interest" description="Disordered" evidence="6">
    <location>
        <begin position="1"/>
        <end position="23"/>
    </location>
</feature>
<evidence type="ECO:0000313" key="9">
    <source>
        <dbReference type="WBParaSite" id="SPAL_0001587600.1"/>
    </source>
</evidence>
<protein>
    <submittedName>
        <fullName evidence="9">Pru domain-containing protein</fullName>
    </submittedName>
</protein>
<evidence type="ECO:0000256" key="3">
    <source>
        <dbReference type="ARBA" id="ARBA00022490"/>
    </source>
</evidence>
<sequence length="180" mass="21308">MSKSRDLSLSPSEKDSKTLISQDDSLREASLNRKKEILSYKNSSKKKFILFHESPQILRPNRQMYTIKAGRTRMIRNISETDKVKLVCSPTPGIIRLRVDSKGFLLLTWENRITRKREFEFRPIPSTCCFKKIKECNDGYVVIFKDKMNKNVEFFWIQEKDPEIIENFLPKVNQILQMDR</sequence>
<name>A0A0N5CDD1_STREA</name>
<dbReference type="PROSITE" id="PS51917">
    <property type="entry name" value="PRU"/>
    <property type="match status" value="1"/>
</dbReference>
<dbReference type="PANTHER" id="PTHR12225:SF0">
    <property type="entry name" value="PROTEASOMAL UBIQUITIN RECEPTOR ADRM1"/>
    <property type="match status" value="1"/>
</dbReference>
<keyword evidence="5" id="KW-0539">Nucleus</keyword>
<evidence type="ECO:0000259" key="7">
    <source>
        <dbReference type="PROSITE" id="PS51917"/>
    </source>
</evidence>
<comment type="subcellular location">
    <subcellularLocation>
        <location evidence="2">Cytoplasm</location>
    </subcellularLocation>
    <subcellularLocation>
        <location evidence="1">Nucleus</location>
    </subcellularLocation>
</comment>
<evidence type="ECO:0000256" key="4">
    <source>
        <dbReference type="ARBA" id="ARBA00022942"/>
    </source>
</evidence>
<keyword evidence="3" id="KW-0963">Cytoplasm</keyword>
<feature type="compositionally biased region" description="Basic and acidic residues" evidence="6">
    <location>
        <begin position="1"/>
        <end position="17"/>
    </location>
</feature>
<organism evidence="8 9">
    <name type="scientific">Strongyloides papillosus</name>
    <name type="common">Intestinal threadworm</name>
    <dbReference type="NCBI Taxonomy" id="174720"/>
    <lineage>
        <taxon>Eukaryota</taxon>
        <taxon>Metazoa</taxon>
        <taxon>Ecdysozoa</taxon>
        <taxon>Nematoda</taxon>
        <taxon>Chromadorea</taxon>
        <taxon>Rhabditida</taxon>
        <taxon>Tylenchina</taxon>
        <taxon>Panagrolaimomorpha</taxon>
        <taxon>Strongyloidoidea</taxon>
        <taxon>Strongyloididae</taxon>
        <taxon>Strongyloides</taxon>
    </lineage>
</organism>
<dbReference type="GO" id="GO:0061133">
    <property type="term" value="F:endopeptidase activator activity"/>
    <property type="evidence" value="ECO:0007669"/>
    <property type="project" value="TreeGrafter"/>
</dbReference>
<dbReference type="InterPro" id="IPR044868">
    <property type="entry name" value="Rpn13/ADRM1_Pru"/>
</dbReference>
<evidence type="ECO:0000256" key="5">
    <source>
        <dbReference type="ARBA" id="ARBA00023242"/>
    </source>
</evidence>
<dbReference type="Pfam" id="PF04683">
    <property type="entry name" value="Rpn13_ADRM1_Pru"/>
    <property type="match status" value="1"/>
</dbReference>
<evidence type="ECO:0000256" key="6">
    <source>
        <dbReference type="SAM" id="MobiDB-lite"/>
    </source>
</evidence>
<dbReference type="InterPro" id="IPR006773">
    <property type="entry name" value="Rpn13/ADRM1"/>
</dbReference>
<dbReference type="STRING" id="174720.A0A0N5CDD1"/>